<keyword evidence="3" id="KW-1185">Reference proteome</keyword>
<evidence type="ECO:0000313" key="2">
    <source>
        <dbReference type="EMBL" id="KAF6335407.1"/>
    </source>
</evidence>
<dbReference type="EMBL" id="JACAGB010000011">
    <property type="protein sequence ID" value="KAF6335407.1"/>
    <property type="molecule type" value="Genomic_DNA"/>
</dbReference>
<gene>
    <name evidence="2" type="ORF">mPipKuh1_008088</name>
</gene>
<protein>
    <submittedName>
        <fullName evidence="2">Uncharacterized protein</fullName>
    </submittedName>
</protein>
<organism evidence="2 3">
    <name type="scientific">Pipistrellus kuhlii</name>
    <name type="common">Kuhl's pipistrelle</name>
    <dbReference type="NCBI Taxonomy" id="59472"/>
    <lineage>
        <taxon>Eukaryota</taxon>
        <taxon>Metazoa</taxon>
        <taxon>Chordata</taxon>
        <taxon>Craniata</taxon>
        <taxon>Vertebrata</taxon>
        <taxon>Euteleostomi</taxon>
        <taxon>Mammalia</taxon>
        <taxon>Eutheria</taxon>
        <taxon>Laurasiatheria</taxon>
        <taxon>Chiroptera</taxon>
        <taxon>Yangochiroptera</taxon>
        <taxon>Vespertilionidae</taxon>
        <taxon>Pipistrellus</taxon>
    </lineage>
</organism>
<sequence>MCQLTASLRDRGHVPGVCRVPGRVLRSGHERFPRFSRLACQPHAEGVRNPPSAFFTFPRASSRELCRPLPLECITALHVCFPESQLCSPPQEAMQTLEGDASRLCRELGPLEHARRSNIPARDGRSPTASPADVFLHLWSCPWSRRQTSPVSLLGVASGPSRTPLRPPRSVGLAL</sequence>
<dbReference type="Proteomes" id="UP000558488">
    <property type="component" value="Unassembled WGS sequence"/>
</dbReference>
<evidence type="ECO:0000313" key="3">
    <source>
        <dbReference type="Proteomes" id="UP000558488"/>
    </source>
</evidence>
<feature type="region of interest" description="Disordered" evidence="1">
    <location>
        <begin position="155"/>
        <end position="175"/>
    </location>
</feature>
<evidence type="ECO:0000256" key="1">
    <source>
        <dbReference type="SAM" id="MobiDB-lite"/>
    </source>
</evidence>
<name>A0A7J7WD96_PIPKU</name>
<proteinExistence type="predicted"/>
<dbReference type="AlphaFoldDB" id="A0A7J7WD96"/>
<comment type="caution">
    <text evidence="2">The sequence shown here is derived from an EMBL/GenBank/DDBJ whole genome shotgun (WGS) entry which is preliminary data.</text>
</comment>
<reference evidence="2 3" key="1">
    <citation type="journal article" date="2020" name="Nature">
        <title>Six reference-quality genomes reveal evolution of bat adaptations.</title>
        <authorList>
            <person name="Jebb D."/>
            <person name="Huang Z."/>
            <person name="Pippel M."/>
            <person name="Hughes G.M."/>
            <person name="Lavrichenko K."/>
            <person name="Devanna P."/>
            <person name="Winkler S."/>
            <person name="Jermiin L.S."/>
            <person name="Skirmuntt E.C."/>
            <person name="Katzourakis A."/>
            <person name="Burkitt-Gray L."/>
            <person name="Ray D.A."/>
            <person name="Sullivan K.A.M."/>
            <person name="Roscito J.G."/>
            <person name="Kirilenko B.M."/>
            <person name="Davalos L.M."/>
            <person name="Corthals A.P."/>
            <person name="Power M.L."/>
            <person name="Jones G."/>
            <person name="Ransome R.D."/>
            <person name="Dechmann D.K.N."/>
            <person name="Locatelli A.G."/>
            <person name="Puechmaille S.J."/>
            <person name="Fedrigo O."/>
            <person name="Jarvis E.D."/>
            <person name="Hiller M."/>
            <person name="Vernes S.C."/>
            <person name="Myers E.W."/>
            <person name="Teeling E.C."/>
        </authorList>
    </citation>
    <scope>NUCLEOTIDE SEQUENCE [LARGE SCALE GENOMIC DNA]</scope>
    <source>
        <strain evidence="2">MPipKuh1</strain>
        <tissue evidence="2">Flight muscle</tissue>
    </source>
</reference>
<accession>A0A7J7WD96</accession>